<dbReference type="InterPro" id="IPR021860">
    <property type="entry name" value="Peptidase_S12_Pab87-rel_C"/>
</dbReference>
<organism evidence="3 4">
    <name type="scientific">Winogradskyella maritima</name>
    <dbReference type="NCBI Taxonomy" id="1517766"/>
    <lineage>
        <taxon>Bacteria</taxon>
        <taxon>Pseudomonadati</taxon>
        <taxon>Bacteroidota</taxon>
        <taxon>Flavobacteriia</taxon>
        <taxon>Flavobacteriales</taxon>
        <taxon>Flavobacteriaceae</taxon>
        <taxon>Winogradskyella</taxon>
    </lineage>
</organism>
<accession>A0ABV8ALU9</accession>
<reference evidence="4" key="1">
    <citation type="journal article" date="2019" name="Int. J. Syst. Evol. Microbiol.">
        <title>The Global Catalogue of Microorganisms (GCM) 10K type strain sequencing project: providing services to taxonomists for standard genome sequencing and annotation.</title>
        <authorList>
            <consortium name="The Broad Institute Genomics Platform"/>
            <consortium name="The Broad Institute Genome Sequencing Center for Infectious Disease"/>
            <person name="Wu L."/>
            <person name="Ma J."/>
        </authorList>
    </citation>
    <scope>NUCLEOTIDE SEQUENCE [LARGE SCALE GENOMIC DNA]</scope>
    <source>
        <strain evidence="4">CECT 8979</strain>
    </source>
</reference>
<feature type="chain" id="PRO_5046287947" evidence="1">
    <location>
        <begin position="27"/>
        <end position="265"/>
    </location>
</feature>
<dbReference type="EMBL" id="JBHSAT010000020">
    <property type="protein sequence ID" value="MFC3877846.1"/>
    <property type="molecule type" value="Genomic_DNA"/>
</dbReference>
<protein>
    <submittedName>
        <fullName evidence="3">DUF3471 domain-containing protein</fullName>
    </submittedName>
</protein>
<feature type="domain" description="Peptidase S12 Pab87-related C-terminal" evidence="2">
    <location>
        <begin position="180"/>
        <end position="253"/>
    </location>
</feature>
<evidence type="ECO:0000256" key="1">
    <source>
        <dbReference type="SAM" id="SignalP"/>
    </source>
</evidence>
<gene>
    <name evidence="3" type="ORF">ACFOSX_11475</name>
</gene>
<proteinExistence type="predicted"/>
<feature type="signal peptide" evidence="1">
    <location>
        <begin position="1"/>
        <end position="26"/>
    </location>
</feature>
<keyword evidence="4" id="KW-1185">Reference proteome</keyword>
<comment type="caution">
    <text evidence="3">The sequence shown here is derived from an EMBL/GenBank/DDBJ whole genome shotgun (WGS) entry which is preliminary data.</text>
</comment>
<dbReference type="Pfam" id="PF11954">
    <property type="entry name" value="DUF3471"/>
    <property type="match status" value="1"/>
</dbReference>
<name>A0ABV8ALU9_9FLAO</name>
<evidence type="ECO:0000313" key="3">
    <source>
        <dbReference type="EMBL" id="MFC3877846.1"/>
    </source>
</evidence>
<keyword evidence="1" id="KW-0732">Signal</keyword>
<dbReference type="Proteomes" id="UP001595812">
    <property type="component" value="Unassembled WGS sequence"/>
</dbReference>
<sequence length="265" mass="30271">MKIHNKINVYSIICFLFLALSVNAQAEKNSELYDTIMYNDSLLFNEGFNNCKLSMFEDLLTDDLEFYHDKSGVENSKSEFLSSMQNGICNPANTEKIYRYLVPGRSAVFPLYDNGKLYGALQNGTHFFSQKRNITFEESNNSALFSHLWLLENKSWKLKRVLSYNHISKDVQTDTESVSVSMELLESYTGHYVAPKSGDVHIYLNEKDLTLKAGQMNSVIKASSESIFFHQQAPLTFEFITTESGDVEKMIVRENGNIVEEAIKQ</sequence>
<evidence type="ECO:0000313" key="4">
    <source>
        <dbReference type="Proteomes" id="UP001595812"/>
    </source>
</evidence>
<evidence type="ECO:0000259" key="2">
    <source>
        <dbReference type="Pfam" id="PF11954"/>
    </source>
</evidence>